<name>A0A6S7G4D2_PARCT</name>
<comment type="cofactor">
    <cofactor evidence="1">
        <name>a divalent metal cation</name>
        <dbReference type="ChEBI" id="CHEBI:60240"/>
    </cofactor>
</comment>
<gene>
    <name evidence="4" type="ORF">PACLA_8A002928</name>
</gene>
<accession>A0A6S7G4D2</accession>
<sequence>MTPPYYSTQTYLIPLKEDKYYPIKFLNFATVGGSAFPPRPWLLKAFAVPTKDQKEKHFNKKLRAARVVSEHAYGMLKGRWRIIYKKTECSRRNIKVIIMACIVLHNICIARHDPCNPRWKLEVNKLQLVKKATKRTKNKRLTQQIGNRIAGWLWSLH</sequence>
<evidence type="ECO:0000313" key="5">
    <source>
        <dbReference type="Proteomes" id="UP001152795"/>
    </source>
</evidence>
<proteinExistence type="predicted"/>
<dbReference type="EMBL" id="CACRXK020000314">
    <property type="protein sequence ID" value="CAB3980691.1"/>
    <property type="molecule type" value="Genomic_DNA"/>
</dbReference>
<dbReference type="AlphaFoldDB" id="A0A6S7G4D2"/>
<dbReference type="Proteomes" id="UP001152795">
    <property type="component" value="Unassembled WGS sequence"/>
</dbReference>
<feature type="domain" description="DDE Tnp4" evidence="3">
    <location>
        <begin position="31"/>
        <end position="106"/>
    </location>
</feature>
<evidence type="ECO:0000256" key="2">
    <source>
        <dbReference type="ARBA" id="ARBA00022723"/>
    </source>
</evidence>
<dbReference type="InterPro" id="IPR027806">
    <property type="entry name" value="HARBI1_dom"/>
</dbReference>
<reference evidence="4" key="1">
    <citation type="submission" date="2020-04" db="EMBL/GenBank/DDBJ databases">
        <authorList>
            <person name="Alioto T."/>
            <person name="Alioto T."/>
            <person name="Gomez Garrido J."/>
        </authorList>
    </citation>
    <scope>NUCLEOTIDE SEQUENCE</scope>
    <source>
        <strain evidence="4">A484AB</strain>
    </source>
</reference>
<evidence type="ECO:0000313" key="4">
    <source>
        <dbReference type="EMBL" id="CAB3980691.1"/>
    </source>
</evidence>
<keyword evidence="5" id="KW-1185">Reference proteome</keyword>
<organism evidence="4 5">
    <name type="scientific">Paramuricea clavata</name>
    <name type="common">Red gorgonian</name>
    <name type="synonym">Violescent sea-whip</name>
    <dbReference type="NCBI Taxonomy" id="317549"/>
    <lineage>
        <taxon>Eukaryota</taxon>
        <taxon>Metazoa</taxon>
        <taxon>Cnidaria</taxon>
        <taxon>Anthozoa</taxon>
        <taxon>Octocorallia</taxon>
        <taxon>Malacalcyonacea</taxon>
        <taxon>Plexauridae</taxon>
        <taxon>Paramuricea</taxon>
    </lineage>
</organism>
<keyword evidence="2" id="KW-0479">Metal-binding</keyword>
<evidence type="ECO:0000259" key="3">
    <source>
        <dbReference type="Pfam" id="PF13359"/>
    </source>
</evidence>
<comment type="caution">
    <text evidence="4">The sequence shown here is derived from an EMBL/GenBank/DDBJ whole genome shotgun (WGS) entry which is preliminary data.</text>
</comment>
<protein>
    <recommendedName>
        <fullName evidence="3">DDE Tnp4 domain-containing protein</fullName>
    </recommendedName>
</protein>
<dbReference type="OrthoDB" id="7533242at2759"/>
<dbReference type="Pfam" id="PF13359">
    <property type="entry name" value="DDE_Tnp_4"/>
    <property type="match status" value="1"/>
</dbReference>
<evidence type="ECO:0000256" key="1">
    <source>
        <dbReference type="ARBA" id="ARBA00001968"/>
    </source>
</evidence>
<dbReference type="GO" id="GO:0046872">
    <property type="term" value="F:metal ion binding"/>
    <property type="evidence" value="ECO:0007669"/>
    <property type="project" value="UniProtKB-KW"/>
</dbReference>